<accession>A0A7L9CBT4</accession>
<dbReference type="PROSITE" id="PS51657">
    <property type="entry name" value="PSRV_HELICASE"/>
    <property type="match status" value="1"/>
</dbReference>
<dbReference type="GO" id="GO:0006396">
    <property type="term" value="P:RNA processing"/>
    <property type="evidence" value="ECO:0007669"/>
    <property type="project" value="InterPro"/>
</dbReference>
<name>A0A7L9CBT4_9CLOS</name>
<evidence type="ECO:0000256" key="7">
    <source>
        <dbReference type="SAM" id="Phobius"/>
    </source>
</evidence>
<organism evidence="10">
    <name type="scientific">Olivavirus actinidiae</name>
    <dbReference type="NCBI Taxonomy" id="2024724"/>
    <lineage>
        <taxon>Viruses</taxon>
        <taxon>Riboviria</taxon>
        <taxon>Orthornavirae</taxon>
        <taxon>Kitrinoviricota</taxon>
        <taxon>Alsuviricetes</taxon>
        <taxon>Martellivirales</taxon>
        <taxon>Closteroviridae</taxon>
        <taxon>Olivavirus</taxon>
    </lineage>
</organism>
<feature type="transmembrane region" description="Helical" evidence="7">
    <location>
        <begin position="2232"/>
        <end position="2250"/>
    </location>
</feature>
<dbReference type="GO" id="GO:0016556">
    <property type="term" value="P:mRNA modification"/>
    <property type="evidence" value="ECO:0007669"/>
    <property type="project" value="InterPro"/>
</dbReference>
<evidence type="ECO:0000256" key="2">
    <source>
        <dbReference type="ARBA" id="ARBA00022741"/>
    </source>
</evidence>
<keyword evidence="7" id="KW-0472">Membrane</keyword>
<evidence type="ECO:0000259" key="9">
    <source>
        <dbReference type="PROSITE" id="PS51743"/>
    </source>
</evidence>
<keyword evidence="5" id="KW-0067">ATP-binding</keyword>
<dbReference type="EMBL" id="MT936296">
    <property type="protein sequence ID" value="QOJ38380.1"/>
    <property type="molecule type" value="Genomic_RNA"/>
</dbReference>
<feature type="domain" description="(+)RNA virus helicase C-terminal" evidence="8">
    <location>
        <begin position="2788"/>
        <end position="3128"/>
    </location>
</feature>
<dbReference type="GO" id="GO:0016787">
    <property type="term" value="F:hydrolase activity"/>
    <property type="evidence" value="ECO:0007669"/>
    <property type="project" value="UniProtKB-KW"/>
</dbReference>
<evidence type="ECO:0000259" key="8">
    <source>
        <dbReference type="PROSITE" id="PS51657"/>
    </source>
</evidence>
<dbReference type="InterPro" id="IPR002588">
    <property type="entry name" value="Alphavirus-like_MT_dom"/>
</dbReference>
<keyword evidence="4" id="KW-0378">Hydrolase</keyword>
<dbReference type="PROSITE" id="PS51743">
    <property type="entry name" value="ALPHAVIRUS_MT"/>
    <property type="match status" value="1"/>
</dbReference>
<feature type="region of interest" description="Disordered" evidence="6">
    <location>
        <begin position="3199"/>
        <end position="3221"/>
    </location>
</feature>
<evidence type="ECO:0000256" key="4">
    <source>
        <dbReference type="ARBA" id="ARBA00022801"/>
    </source>
</evidence>
<proteinExistence type="predicted"/>
<dbReference type="GO" id="GO:0008174">
    <property type="term" value="F:mRNA methyltransferase activity"/>
    <property type="evidence" value="ECO:0007669"/>
    <property type="project" value="UniProtKB-UniRule"/>
</dbReference>
<evidence type="ECO:0000256" key="5">
    <source>
        <dbReference type="ARBA" id="ARBA00022840"/>
    </source>
</evidence>
<dbReference type="Gene3D" id="2.60.120.590">
    <property type="entry name" value="Alpha-ketoglutarate-dependent dioxygenase AlkB-like"/>
    <property type="match status" value="1"/>
</dbReference>
<dbReference type="InterPro" id="IPR027417">
    <property type="entry name" value="P-loop_NTPase"/>
</dbReference>
<feature type="domain" description="Alphavirus-like MT" evidence="9">
    <location>
        <begin position="1332"/>
        <end position="1518"/>
    </location>
</feature>
<keyword evidence="1" id="KW-0808">Transferase</keyword>
<sequence>MGISRRPVKVAKRSVASGATKLGLKGECSKTLPRGWGTMVAHGTPTHFGLVDPEVEFSRGCSYILSAFGLAPPKRAFFGPAPASPAYLRAEANRAKFSGVTRPFGSRVASRHAAKAHALFKARQQRAAKVHSGPVTKKRKVGPSFKPAAVEAPAFKRVFAEWPATPVIVPDKFRVAYVPKGASTLPAGARVFEAKKPASRTLGFSPLHAQREHVKLSLGGWSVSLETIEGVVTDSALLTLIKGYHFEAFLPLRLLARSGVNLTPMLDYGWVKYERAGSQARLLKVPCLWEVLHLNKRGSCGPKLRAYIDSFRDNNGYCYLKVFRMANIAIGRSARKVGLMCSLLGAYPSTHDVQMCLYRHYSRIPDFLVGFSSSGSRGHMTTLPVVRVSALPDLSWGSSGIMFGSITPDVIPVSVAIPRSPVTKRVTSEPGLKKESTVAVKPAVLSDTVSKVETVLSKSARRRLRKRQAARKVDAVTPVKAETSVQPAAPIAVPAKPVTEVAVAETKVVARPTNTFIKPVFKDVKREGNRLKNWFGKVNPNCRVKDRLTALLSTDGSGYDYKGGSHRPDRRSAALLKELSMILKMDLGWVKHALVQKYRPGSKIAAHKDNEPCYYPLHNFRLVTINVFGEALFTLARGNEKYDIGLDGPSMFEIDPSVNFNFNHSVEVGRFHRGSITLRGHKCSAVIQTAQAMPIKNQRDSSLEGKNPAVTTARAGLSSRPIREVAPSVGAYKPKGHVEVAKPVHNVSRSGKQATSSGIRDAAASKVQPIIGQVPIQASAPGSVATSAKTVKAEVKKADVNHNDFIKALTNCYSVGDTYDRVKYKDYNPVCQKHTYGLVHIHYKGVLVKKGIFRRYYDLKALRQLCVVTDNLRNYISSFRDTNGYCYLTYIRVVAMYFGLTESECAVATKVLGPWPKASNLICYISRRYGSCPAIKVGYSHVSNVAVHANLRPVFLLANMKGHLRVGGRPPKSATAGCIRIGSVDCPVRKPLGSVFSLKSARSVEQIDQGSNSTLRVTNVGLRVSTIPTVASTGRPTVCHAGKQVGERYNNGVSRLNFKRASSRLKDTGSNPKVTGLRDTTVMLRSLIRELVDDVLDFKQTQSSLDAEKYKDFVVRCVVTKPGLVRIYHKGRLVRTMMAERYWDIHYLRTFGDVSKNLNYYLRKFFDGEGYCYMKILRLCCIFFSQPMSFVGSAKRELGYWPTSLEVKSYIVKRFKSLPDIYISLSRGKYAHVGLLPRLSVADLPDGIKLGGHADSEVSLRRMTEVDRLNLQVEKAQLKDSVLLRAVENTLVEEHTLEHQLQRSKTQLNVNVWLCDSQQAALVRSFPELKLKFVPTVHSLHPMSTAVRMCFNSLYARKLGASKYIDIGGDIKYHIMHGNNVHVCNPILDPKDGVRYVNRVCEWNNAKTADLKAMMYGAKHVSCCYSPAQICKVSCSTAVAVEVYDISLFDMAKIMSARGIDRVFLTMMIPGELFDDNLESVCVPEHGISVNQVGDNLIYSMPAGQSYCHDRASVLSYINNPYLLHGGQLFHSELVGHRCGVCEFRVTRVPVYPAVNTIVYVTIPRATAGLVELHLPNIDKYSDVLSFEKVTSVMIDYEFFTRALCHIINVCTNVSEKTFEYVMTWLRNNSARVVISGRIIHTNVKLAPEHLGRVAALLLTVAVKYRWESGRYARRLYRAVGHETLWESIKAAVHESTSTVKATAYELAKNVLTSSFPFLGDLQSRSVEEFFTVLGESVTIKRTADFPSSGGYIVGESRLITSAVDTALEGALKASVFSQMSEIVEGSGVDGYQSPGNDSYVPPNKRAPKSGSLVREKVKTVAGLTTRCDGSRPGQGAGIQDAGSSLFIALSKAVGRYVTLALSKFRTIIEKFTAPFPGVQSVLISVFNLWAKLRAGDPDVWVTYGATVVYTVIRSAIYLILGHSPFGVCLGLMTVLLTPLPPMCITDRDNMACDVLFEAIKGGYFSVPLTSNKWVNRVLSVLENIGYFKALVRRAIAVLFEESTAASVVILIVPHEENLWAAEHLVRKAYSWIYDQVLCTLNTILDAVPRSARRVVANTVYEVSGGISSVLASSILKVTDWFSSRHESPPLDAISADTEDFFSMVDDIGLTDDVLSETPGLRGGVSLNKGFFVSLIRRFIVAGQGLIESIISAIFRIKTLLYPVTGSRSKKGSEILAELFKNNKSEEEEFRLAEIYLQEFFDVDLTDCPGTFGGAVDCKSFALSVYKFFKSFRFDSVVAMCQAVLAWFVLTKNKCMKTYREASLVAEQLIIARRKKNPGLVIAKLANSRPVEDECCYRVSQDLFDADGLIRSMSASCQPKYFPRHEMKVYRVPAAIDYSDSNALAANLVSAPFDFLMVQDDSDVKDIGLDFNLIKRMLGWTMTKDLVSRIPLARRLHPNAILMVRKGGYAIFDKHRRPVVYNCPDVHLTPEKMDVVFMRLSGGLLGGGVFTCGLLVFSRSIFNLLEKLGIISARLNTVTSVISCALSPVYRWYCLLRWLIDVACEWYKEDQDMNGGMEVKCLKPVSPQAVTVSDEIKQKYSETLVTKVENIDDLVVELVNRSDSGDAASSELSSVNSDGERYNERFFKKKKNFSKKSGVNASIRKKNKQVQDGIVIKEAGESSNANNLKNNAAQPQPRFRTIDVREEMGLRMGDLYNRRDYQIAEVIQNLDLSCPPVFSHTSDYVTNAMNEFVFMHMMNVLNMMSSMKTASKLLMDGTRDPSLLTGDMIDPKIVILDTSNNKLKGTNIGVKHLKDTEYRFCYDPNSSSLASLGTYRVRSCNRYIVLHEDLEVFYANKVLKRFTAGMKVQRMHYLDDVVVVETPPGGGKTTQLVALFFALWMKGVAVRVITANRNSAEDIRRKTSALADHFKVVETEQSVKLRQLLDDMVRTADSTIMNVESAQTEVLLVDEIFLMHLGQLALNFEILKPRFVVGYGDSKQIGYIARTDLYCANYYNVMAVVGEEQIQYRSESYRCPKDVCALLSQLYGRHIEARANGNTKTMSATSITSVEDVPVVEGAKYLTYTQGEKRELDAVLKKKGRMPSSYLDPQTVHEAQGNTYKKVLLVRTKPQDDTVFSSLEHQIVALSRHTDSLVYYCISSRYNDDTAAKIEKSKTLTALNTNEINEQPIIGGKYENDGGNPATGPCRASSMGWQAINSFLEEVVPGSTTLSLTDISDAMSTSEFESCVDKIRVAENMTVGKHATHTPRQRVQRNKVTSYSR</sequence>
<protein>
    <submittedName>
        <fullName evidence="10">Polyprotein</fullName>
    </submittedName>
</protein>
<keyword evidence="7" id="KW-0812">Transmembrane</keyword>
<dbReference type="GO" id="GO:0075523">
    <property type="term" value="P:viral translational frameshifting"/>
    <property type="evidence" value="ECO:0007669"/>
    <property type="project" value="UniProtKB-KW"/>
</dbReference>
<reference evidence="10" key="1">
    <citation type="submission" date="2020-08" db="EMBL/GenBank/DDBJ databases">
        <title>High throughput sequencing combined with conventional Sanger sequencing revealed high molecular diversity in AcV-1 population from kiwifruit grown in China.</title>
        <authorList>
            <person name="Hong N."/>
            <person name="Wen S."/>
        </authorList>
    </citation>
    <scope>NUCLEOTIDE SEQUENCE</scope>
    <source>
        <strain evidence="10">CQ-c13707</strain>
    </source>
</reference>
<evidence type="ECO:0000313" key="10">
    <source>
        <dbReference type="EMBL" id="QOJ38380.1"/>
    </source>
</evidence>
<dbReference type="GO" id="GO:0005524">
    <property type="term" value="F:ATP binding"/>
    <property type="evidence" value="ECO:0007669"/>
    <property type="project" value="UniProtKB-KW"/>
</dbReference>
<keyword evidence="2" id="KW-0547">Nucleotide-binding</keyword>
<keyword evidence="3" id="KW-0688">Ribosomal frameshifting</keyword>
<keyword evidence="7" id="KW-1133">Transmembrane helix</keyword>
<evidence type="ECO:0000256" key="6">
    <source>
        <dbReference type="SAM" id="MobiDB-lite"/>
    </source>
</evidence>
<dbReference type="SUPFAM" id="SSF51197">
    <property type="entry name" value="Clavaminate synthase-like"/>
    <property type="match status" value="1"/>
</dbReference>
<feature type="transmembrane region" description="Helical" evidence="7">
    <location>
        <begin position="2436"/>
        <end position="2457"/>
    </location>
</feature>
<evidence type="ECO:0000256" key="3">
    <source>
        <dbReference type="ARBA" id="ARBA00022758"/>
    </source>
</evidence>
<dbReference type="InterPro" id="IPR027351">
    <property type="entry name" value="(+)RNA_virus_helicase_core_dom"/>
</dbReference>
<evidence type="ECO:0000256" key="1">
    <source>
        <dbReference type="ARBA" id="ARBA00022679"/>
    </source>
</evidence>
<dbReference type="GO" id="GO:0003723">
    <property type="term" value="F:RNA binding"/>
    <property type="evidence" value="ECO:0007669"/>
    <property type="project" value="InterPro"/>
</dbReference>
<dbReference type="Pfam" id="PF01443">
    <property type="entry name" value="Viral_helicase1"/>
    <property type="match status" value="1"/>
</dbReference>
<feature type="compositionally biased region" description="Basic residues" evidence="6">
    <location>
        <begin position="3202"/>
        <end position="3213"/>
    </location>
</feature>
<dbReference type="InterPro" id="IPR037151">
    <property type="entry name" value="AlkB-like_sf"/>
</dbReference>
<dbReference type="Pfam" id="PF01660">
    <property type="entry name" value="Vmethyltransf"/>
    <property type="match status" value="1"/>
</dbReference>
<dbReference type="Gene3D" id="3.40.50.300">
    <property type="entry name" value="P-loop containing nucleotide triphosphate hydrolases"/>
    <property type="match status" value="2"/>
</dbReference>
<dbReference type="SUPFAM" id="SSF52540">
    <property type="entry name" value="P-loop containing nucleoside triphosphate hydrolases"/>
    <property type="match status" value="1"/>
</dbReference>